<dbReference type="SMART" id="SM00062">
    <property type="entry name" value="PBPb"/>
    <property type="match status" value="1"/>
</dbReference>
<feature type="domain" description="Solute-binding protein family 3/N-terminal" evidence="5">
    <location>
        <begin position="46"/>
        <end position="270"/>
    </location>
</feature>
<dbReference type="PROSITE" id="PS01039">
    <property type="entry name" value="SBP_BACTERIAL_3"/>
    <property type="match status" value="1"/>
</dbReference>
<evidence type="ECO:0000256" key="2">
    <source>
        <dbReference type="ARBA" id="ARBA00010333"/>
    </source>
</evidence>
<keyword evidence="7" id="KW-1185">Reference proteome</keyword>
<comment type="caution">
    <text evidence="6">The sequence shown here is derived from an EMBL/GenBank/DDBJ whole genome shotgun (WGS) entry which is preliminary data.</text>
</comment>
<accession>G9WST5</accession>
<dbReference type="AlphaFoldDB" id="G9WST5"/>
<gene>
    <name evidence="6" type="ORF">HMPREF9624_02151</name>
</gene>
<dbReference type="Gene3D" id="3.40.190.10">
    <property type="entry name" value="Periplasmic binding protein-like II"/>
    <property type="match status" value="2"/>
</dbReference>
<dbReference type="RefSeq" id="WP_009537798.1">
    <property type="nucleotide sequence ID" value="NZ_JH414507.1"/>
</dbReference>
<dbReference type="Pfam" id="PF00497">
    <property type="entry name" value="SBP_bac_3"/>
    <property type="match status" value="1"/>
</dbReference>
<evidence type="ECO:0000259" key="5">
    <source>
        <dbReference type="SMART" id="SM00062"/>
    </source>
</evidence>
<sequence>MWGKVSGKGSGSGKGKWTSALALGILALSALVLTACGGKKAKQASSFTVGFDQEFPPMGFVAEDGSYTGYDLELAEEVAKRLNLKFVAKPINWDGKDLELNSGNIDCIWNGFSMNGREENYTFVGPYMANKQVFVVKADRNISTLSDLAGKTVEVQKDSSGLEALSREENKSLKDSFSSLVEVGDYQSAMMDLETGACDAICMDSVVAEYQIKTANKPFVLLKDTLSKEEYGIGFKKGNTELAEKVKKTLLEMKADGTVDKITEKWFGAKDSFVLE</sequence>
<dbReference type="InterPro" id="IPR001638">
    <property type="entry name" value="Solute-binding_3/MltF_N"/>
</dbReference>
<name>G9WST5_9FIRM</name>
<dbReference type="EMBL" id="AFZD01000007">
    <property type="protein sequence ID" value="EHL13305.1"/>
    <property type="molecule type" value="Genomic_DNA"/>
</dbReference>
<evidence type="ECO:0000256" key="4">
    <source>
        <dbReference type="RuleBase" id="RU003744"/>
    </source>
</evidence>
<dbReference type="PATRIC" id="fig|796944.3.peg.674"/>
<dbReference type="SUPFAM" id="SSF53850">
    <property type="entry name" value="Periplasmic binding protein-like II"/>
    <property type="match status" value="1"/>
</dbReference>
<keyword evidence="3" id="KW-0732">Signal</keyword>
<organism evidence="6 7">
    <name type="scientific">Oribacterium asaccharolyticum ACB7</name>
    <dbReference type="NCBI Taxonomy" id="796944"/>
    <lineage>
        <taxon>Bacteria</taxon>
        <taxon>Bacillati</taxon>
        <taxon>Bacillota</taxon>
        <taxon>Clostridia</taxon>
        <taxon>Lachnospirales</taxon>
        <taxon>Lachnospiraceae</taxon>
        <taxon>Oribacterium</taxon>
    </lineage>
</organism>
<comment type="subcellular location">
    <subcellularLocation>
        <location evidence="1">Cell envelope</location>
    </subcellularLocation>
</comment>
<dbReference type="InterPro" id="IPR018313">
    <property type="entry name" value="SBP_3_CS"/>
</dbReference>
<evidence type="ECO:0000313" key="6">
    <source>
        <dbReference type="EMBL" id="EHL13305.1"/>
    </source>
</evidence>
<proteinExistence type="inferred from homology"/>
<evidence type="ECO:0000313" key="7">
    <source>
        <dbReference type="Proteomes" id="UP000003527"/>
    </source>
</evidence>
<evidence type="ECO:0000256" key="1">
    <source>
        <dbReference type="ARBA" id="ARBA00004196"/>
    </source>
</evidence>
<dbReference type="CDD" id="cd00996">
    <property type="entry name" value="PBP2_AatB_like"/>
    <property type="match status" value="1"/>
</dbReference>
<reference evidence="6 7" key="1">
    <citation type="submission" date="2011-08" db="EMBL/GenBank/DDBJ databases">
        <title>The Genome Sequence of Oribacterium sp. ACB7.</title>
        <authorList>
            <consortium name="The Broad Institute Genome Sequencing Platform"/>
            <person name="Earl A."/>
            <person name="Ward D."/>
            <person name="Feldgarden M."/>
            <person name="Gevers D."/>
            <person name="Sizova M."/>
            <person name="Hazen A."/>
            <person name="Epstein S."/>
            <person name="Young S.K."/>
            <person name="Zeng Q."/>
            <person name="Gargeya S."/>
            <person name="Fitzgerald M."/>
            <person name="Haas B."/>
            <person name="Abouelleil A."/>
            <person name="Alvarado L."/>
            <person name="Arachchi H.M."/>
            <person name="Berlin A."/>
            <person name="Brown A."/>
            <person name="Chapman S.B."/>
            <person name="Chen Z."/>
            <person name="Dunbar C."/>
            <person name="Freedman E."/>
            <person name="Gearin G."/>
            <person name="Gellesch M."/>
            <person name="Goldberg J."/>
            <person name="Griggs A."/>
            <person name="Gujja S."/>
            <person name="Heiman D."/>
            <person name="Howarth C."/>
            <person name="Larson L."/>
            <person name="Lui A."/>
            <person name="MacDonald P.J.P."/>
            <person name="Montmayeur A."/>
            <person name="Murphy C."/>
            <person name="Neiman D."/>
            <person name="Pearson M."/>
            <person name="Priest M."/>
            <person name="Roberts A."/>
            <person name="Saif S."/>
            <person name="Shea T."/>
            <person name="Shenoy N."/>
            <person name="Sisk P."/>
            <person name="Stolte C."/>
            <person name="Sykes S."/>
            <person name="Wortman J."/>
            <person name="Nusbaum C."/>
            <person name="Birren B."/>
        </authorList>
    </citation>
    <scope>NUCLEOTIDE SEQUENCE [LARGE SCALE GENOMIC DNA]</scope>
    <source>
        <strain evidence="6 7">ACB7</strain>
    </source>
</reference>
<dbReference type="Proteomes" id="UP000003527">
    <property type="component" value="Unassembled WGS sequence"/>
</dbReference>
<dbReference type="PANTHER" id="PTHR35936">
    <property type="entry name" value="MEMBRANE-BOUND LYTIC MUREIN TRANSGLYCOSYLASE F"/>
    <property type="match status" value="1"/>
</dbReference>
<dbReference type="HOGENOM" id="CLU_019602_18_2_9"/>
<dbReference type="PANTHER" id="PTHR35936:SF34">
    <property type="entry name" value="ABC TRANSPORTER EXTRACELLULAR-BINDING PROTEIN YCKB-RELATED"/>
    <property type="match status" value="1"/>
</dbReference>
<dbReference type="GO" id="GO:0030313">
    <property type="term" value="C:cell envelope"/>
    <property type="evidence" value="ECO:0007669"/>
    <property type="project" value="UniProtKB-SubCell"/>
</dbReference>
<protein>
    <recommendedName>
        <fullName evidence="5">Solute-binding protein family 3/N-terminal domain-containing protein</fullName>
    </recommendedName>
</protein>
<evidence type="ECO:0000256" key="3">
    <source>
        <dbReference type="ARBA" id="ARBA00022729"/>
    </source>
</evidence>
<comment type="similarity">
    <text evidence="2 4">Belongs to the bacterial solute-binding protein 3 family.</text>
</comment>